<dbReference type="SUPFAM" id="SSF52540">
    <property type="entry name" value="P-loop containing nucleoside triphosphate hydrolases"/>
    <property type="match status" value="1"/>
</dbReference>
<dbReference type="Gene3D" id="3.40.50.300">
    <property type="entry name" value="P-loop containing nucleotide triphosphate hydrolases"/>
    <property type="match status" value="1"/>
</dbReference>
<sequence length="176" mass="18991">MQTGKQLHTTASDDAVLLHMVCGKIASGKSTLTAALANAERTILISEDDWLARLYPAEILSIADYVRCATRLKDVIANHIGALLQAGIAVVLDFPFNTVAARAWGLAVSRAAGCGHRLHYLDVSDAVCKARLHARNERGEHPFQASDAEFEQITRYFVVPDSAEGLDIVAYDEAGA</sequence>
<dbReference type="EMBL" id="LR025744">
    <property type="protein sequence ID" value="VBB16734.1"/>
    <property type="molecule type" value="Genomic_DNA"/>
</dbReference>
<protein>
    <recommendedName>
        <fullName evidence="3">Cell division protein ZipA</fullName>
    </recommendedName>
</protein>
<reference evidence="1 2" key="1">
    <citation type="submission" date="2017-11" db="EMBL/GenBank/DDBJ databases">
        <authorList>
            <person name="Seth-Smith MB H."/>
        </authorList>
    </citation>
    <scope>NUCLEOTIDE SEQUENCE [LARGE SCALE GENOMIC DNA]</scope>
    <source>
        <strain evidence="1">E</strain>
    </source>
</reference>
<accession>A0AAJ5NE25</accession>
<dbReference type="GeneID" id="71059343"/>
<name>A0AAJ5NE25_9BURK</name>
<evidence type="ECO:0000313" key="2">
    <source>
        <dbReference type="Proteomes" id="UP000268684"/>
    </source>
</evidence>
<dbReference type="Proteomes" id="UP000268684">
    <property type="component" value="Chromosome III"/>
</dbReference>
<organism evidence="1 2">
    <name type="scientific">Burkholderia stabilis</name>
    <dbReference type="NCBI Taxonomy" id="95485"/>
    <lineage>
        <taxon>Bacteria</taxon>
        <taxon>Pseudomonadati</taxon>
        <taxon>Pseudomonadota</taxon>
        <taxon>Betaproteobacteria</taxon>
        <taxon>Burkholderiales</taxon>
        <taxon>Burkholderiaceae</taxon>
        <taxon>Burkholderia</taxon>
        <taxon>Burkholderia cepacia complex</taxon>
    </lineage>
</organism>
<dbReference type="RefSeq" id="WP_122173076.1">
    <property type="nucleotide sequence ID" value="NZ_LR025744.1"/>
</dbReference>
<dbReference type="Pfam" id="PF13671">
    <property type="entry name" value="AAA_33"/>
    <property type="match status" value="1"/>
</dbReference>
<dbReference type="AlphaFoldDB" id="A0AAJ5NE25"/>
<keyword evidence="2" id="KW-1185">Reference proteome</keyword>
<evidence type="ECO:0000313" key="1">
    <source>
        <dbReference type="EMBL" id="VBB16734.1"/>
    </source>
</evidence>
<proteinExistence type="predicted"/>
<dbReference type="InterPro" id="IPR027417">
    <property type="entry name" value="P-loop_NTPase"/>
</dbReference>
<evidence type="ECO:0008006" key="3">
    <source>
        <dbReference type="Google" id="ProtNLM"/>
    </source>
</evidence>
<gene>
    <name evidence="1" type="ORF">BSTAB16_6941</name>
</gene>